<evidence type="ECO:0000313" key="3">
    <source>
        <dbReference type="Proteomes" id="UP001311915"/>
    </source>
</evidence>
<proteinExistence type="predicted"/>
<comment type="caution">
    <text evidence="2">The sequence shown here is derived from an EMBL/GenBank/DDBJ whole genome shotgun (WGS) entry which is preliminary data.</text>
</comment>
<name>A0AAV9KAN3_9SOLN</name>
<dbReference type="AlphaFoldDB" id="A0AAV9KAN3"/>
<dbReference type="PANTHER" id="PTHR28629:SF4">
    <property type="entry name" value="TRIOKINASE_FMN CYCLASE"/>
    <property type="match status" value="1"/>
</dbReference>
<gene>
    <name evidence="2" type="ORF">R3W88_004882</name>
</gene>
<organism evidence="2 3">
    <name type="scientific">Solanum pinnatisectum</name>
    <name type="common">tansyleaf nightshade</name>
    <dbReference type="NCBI Taxonomy" id="50273"/>
    <lineage>
        <taxon>Eukaryota</taxon>
        <taxon>Viridiplantae</taxon>
        <taxon>Streptophyta</taxon>
        <taxon>Embryophyta</taxon>
        <taxon>Tracheophyta</taxon>
        <taxon>Spermatophyta</taxon>
        <taxon>Magnoliopsida</taxon>
        <taxon>eudicotyledons</taxon>
        <taxon>Gunneridae</taxon>
        <taxon>Pentapetalae</taxon>
        <taxon>asterids</taxon>
        <taxon>lamiids</taxon>
        <taxon>Solanales</taxon>
        <taxon>Solanaceae</taxon>
        <taxon>Solanoideae</taxon>
        <taxon>Solaneae</taxon>
        <taxon>Solanum</taxon>
    </lineage>
</organism>
<reference evidence="2 3" key="1">
    <citation type="submission" date="2023-10" db="EMBL/GenBank/DDBJ databases">
        <title>Genome-Wide Identification Analysis in wild type Solanum Pinnatisectum Reveals Some Genes Defensing Phytophthora Infestans.</title>
        <authorList>
            <person name="Sun C."/>
        </authorList>
    </citation>
    <scope>NUCLEOTIDE SEQUENCE [LARGE SCALE GENOMIC DNA]</scope>
    <source>
        <strain evidence="2">LQN</strain>
        <tissue evidence="2">Leaf</tissue>
    </source>
</reference>
<dbReference type="Gene3D" id="3.40.50.10440">
    <property type="entry name" value="Dihydroxyacetone kinase, domain 1"/>
    <property type="match status" value="1"/>
</dbReference>
<dbReference type="InterPro" id="IPR004006">
    <property type="entry name" value="DhaK_dom"/>
</dbReference>
<protein>
    <recommendedName>
        <fullName evidence="1">DhaK domain-containing protein</fullName>
    </recommendedName>
</protein>
<dbReference type="InterPro" id="IPR050861">
    <property type="entry name" value="Dihydroxyacetone_Kinase"/>
</dbReference>
<feature type="domain" description="DhaK" evidence="1">
    <location>
        <begin position="1"/>
        <end position="109"/>
    </location>
</feature>
<dbReference type="Proteomes" id="UP001311915">
    <property type="component" value="Unassembled WGS sequence"/>
</dbReference>
<dbReference type="EMBL" id="JAWPEI010000011">
    <property type="protein sequence ID" value="KAK4710369.1"/>
    <property type="molecule type" value="Genomic_DNA"/>
</dbReference>
<dbReference type="PANTHER" id="PTHR28629">
    <property type="entry name" value="TRIOKINASE/FMN CYCLASE"/>
    <property type="match status" value="1"/>
</dbReference>
<dbReference type="SUPFAM" id="SSF82549">
    <property type="entry name" value="DAK1/DegV-like"/>
    <property type="match status" value="1"/>
</dbReference>
<dbReference type="PROSITE" id="PS51481">
    <property type="entry name" value="DHAK"/>
    <property type="match status" value="1"/>
</dbReference>
<dbReference type="GO" id="GO:0005829">
    <property type="term" value="C:cytosol"/>
    <property type="evidence" value="ECO:0007669"/>
    <property type="project" value="TreeGrafter"/>
</dbReference>
<evidence type="ECO:0000313" key="2">
    <source>
        <dbReference type="EMBL" id="KAK4710369.1"/>
    </source>
</evidence>
<evidence type="ECO:0000259" key="1">
    <source>
        <dbReference type="PROSITE" id="PS51481"/>
    </source>
</evidence>
<sequence>MDVCLQVVTDPTRCLVVKMVIVNDDNALPPPRGIAGRRGFAGIILVHKYEESGAIVVDLQLVDVVVSHVLKEILSPVCEYLPSTWKDKLNSLLQNIAPLETMTGFKVGN</sequence>
<dbReference type="GO" id="GO:0004371">
    <property type="term" value="F:glycerone kinase activity"/>
    <property type="evidence" value="ECO:0007669"/>
    <property type="project" value="InterPro"/>
</dbReference>
<keyword evidence="3" id="KW-1185">Reference proteome</keyword>
<dbReference type="GO" id="GO:0019563">
    <property type="term" value="P:glycerol catabolic process"/>
    <property type="evidence" value="ECO:0007669"/>
    <property type="project" value="TreeGrafter"/>
</dbReference>
<accession>A0AAV9KAN3</accession>